<proteinExistence type="predicted"/>
<reference evidence="2 3" key="1">
    <citation type="submission" date="2020-12" db="EMBL/GenBank/DDBJ databases">
        <title>Vagococcus allomyrinae sp. nov. and Enterococcus lavae sp. nov., isolated from the larvae of Allomyrina dichotoma.</title>
        <authorList>
            <person name="Lee S.D."/>
        </authorList>
    </citation>
    <scope>NUCLEOTIDE SEQUENCE [LARGE SCALE GENOMIC DNA]</scope>
    <source>
        <strain evidence="2 3">BWM-S5</strain>
    </source>
</reference>
<sequence length="121" mass="13775">MLVTHIYFNGQCKQAIELYKKVFHATVKTLIENQDHSLVVHAEIIIHDELLMLNDFGNDDGISTSGGYQLSVQFDNEAALQEAYAAIEDGSTTIETIQSTDYSPCVVRFIDRFDVRWAFWV</sequence>
<gene>
    <name evidence="2" type="ORF">I6N96_00715</name>
</gene>
<dbReference type="Proteomes" id="UP000673375">
    <property type="component" value="Unassembled WGS sequence"/>
</dbReference>
<evidence type="ECO:0000313" key="2">
    <source>
        <dbReference type="EMBL" id="MBP1044782.1"/>
    </source>
</evidence>
<feature type="domain" description="Glyoxalase/fosfomycin resistance/dioxygenase" evidence="1">
    <location>
        <begin position="7"/>
        <end position="119"/>
    </location>
</feature>
<dbReference type="EMBL" id="JAEDXU010000001">
    <property type="protein sequence ID" value="MBP1044782.1"/>
    <property type="molecule type" value="Genomic_DNA"/>
</dbReference>
<organism evidence="2 3">
    <name type="scientific">Enterococcus larvae</name>
    <dbReference type="NCBI Taxonomy" id="2794352"/>
    <lineage>
        <taxon>Bacteria</taxon>
        <taxon>Bacillati</taxon>
        <taxon>Bacillota</taxon>
        <taxon>Bacilli</taxon>
        <taxon>Lactobacillales</taxon>
        <taxon>Enterococcaceae</taxon>
        <taxon>Enterococcus</taxon>
    </lineage>
</organism>
<dbReference type="SUPFAM" id="SSF54593">
    <property type="entry name" value="Glyoxalase/Bleomycin resistance protein/Dihydroxybiphenyl dioxygenase"/>
    <property type="match status" value="1"/>
</dbReference>
<evidence type="ECO:0000259" key="1">
    <source>
        <dbReference type="Pfam" id="PF00903"/>
    </source>
</evidence>
<dbReference type="Gene3D" id="3.10.180.10">
    <property type="entry name" value="2,3-Dihydroxybiphenyl 1,2-Dioxygenase, domain 1"/>
    <property type="match status" value="1"/>
</dbReference>
<dbReference type="RefSeq" id="WP_209555583.1">
    <property type="nucleotide sequence ID" value="NZ_JAEDXU010000001.1"/>
</dbReference>
<keyword evidence="3" id="KW-1185">Reference proteome</keyword>
<evidence type="ECO:0000313" key="3">
    <source>
        <dbReference type="Proteomes" id="UP000673375"/>
    </source>
</evidence>
<dbReference type="PANTHER" id="PTHR33990:SF1">
    <property type="entry name" value="PROTEIN YJDN"/>
    <property type="match status" value="1"/>
</dbReference>
<comment type="caution">
    <text evidence="2">The sequence shown here is derived from an EMBL/GenBank/DDBJ whole genome shotgun (WGS) entry which is preliminary data.</text>
</comment>
<dbReference type="PANTHER" id="PTHR33990">
    <property type="entry name" value="PROTEIN YJDN-RELATED"/>
    <property type="match status" value="1"/>
</dbReference>
<protein>
    <submittedName>
        <fullName evidence="2">VOC family protein</fullName>
    </submittedName>
</protein>
<dbReference type="InterPro" id="IPR029068">
    <property type="entry name" value="Glyas_Bleomycin-R_OHBP_Dase"/>
</dbReference>
<dbReference type="Pfam" id="PF00903">
    <property type="entry name" value="Glyoxalase"/>
    <property type="match status" value="1"/>
</dbReference>
<accession>A0ABS4CFS1</accession>
<dbReference type="InterPro" id="IPR004360">
    <property type="entry name" value="Glyas_Fos-R_dOase_dom"/>
</dbReference>
<name>A0ABS4CFS1_9ENTE</name>